<dbReference type="InterPro" id="IPR036097">
    <property type="entry name" value="HisK_dim/P_sf"/>
</dbReference>
<evidence type="ECO:0000256" key="2">
    <source>
        <dbReference type="ARBA" id="ARBA00006402"/>
    </source>
</evidence>
<evidence type="ECO:0000256" key="3">
    <source>
        <dbReference type="ARBA" id="ARBA00012438"/>
    </source>
</evidence>
<dbReference type="CDD" id="cd00082">
    <property type="entry name" value="HisKA"/>
    <property type="match status" value="1"/>
</dbReference>
<keyword evidence="13" id="KW-1185">Reference proteome</keyword>
<dbReference type="SUPFAM" id="SSF52172">
    <property type="entry name" value="CheY-like"/>
    <property type="match status" value="2"/>
</dbReference>
<feature type="domain" description="PAS" evidence="11">
    <location>
        <begin position="387"/>
        <end position="457"/>
    </location>
</feature>
<evidence type="ECO:0000313" key="13">
    <source>
        <dbReference type="Proteomes" id="UP001165986"/>
    </source>
</evidence>
<dbReference type="SUPFAM" id="SSF55785">
    <property type="entry name" value="PYP-like sensor domain (PAS domain)"/>
    <property type="match status" value="3"/>
</dbReference>
<dbReference type="Proteomes" id="UP001165986">
    <property type="component" value="Unassembled WGS sequence"/>
</dbReference>
<evidence type="ECO:0000256" key="6">
    <source>
        <dbReference type="ARBA" id="ARBA00023012"/>
    </source>
</evidence>
<evidence type="ECO:0000259" key="10">
    <source>
        <dbReference type="PROSITE" id="PS50110"/>
    </source>
</evidence>
<dbReference type="NCBIfam" id="TIGR00229">
    <property type="entry name" value="sensory_box"/>
    <property type="match status" value="3"/>
</dbReference>
<dbReference type="SMART" id="SM00448">
    <property type="entry name" value="REC"/>
    <property type="match status" value="2"/>
</dbReference>
<dbReference type="CDD" id="cd16922">
    <property type="entry name" value="HATPase_EvgS-ArcB-TorS-like"/>
    <property type="match status" value="1"/>
</dbReference>
<dbReference type="Pfam" id="PF00072">
    <property type="entry name" value="Response_reg"/>
    <property type="match status" value="2"/>
</dbReference>
<comment type="caution">
    <text evidence="12">The sequence shown here is derived from an EMBL/GenBank/DDBJ whole genome shotgun (WGS) entry which is preliminary data.</text>
</comment>
<dbReference type="SMART" id="SM00091">
    <property type="entry name" value="PAS"/>
    <property type="match status" value="3"/>
</dbReference>
<evidence type="ECO:0000256" key="5">
    <source>
        <dbReference type="ARBA" id="ARBA00022777"/>
    </source>
</evidence>
<dbReference type="SUPFAM" id="SSF47384">
    <property type="entry name" value="Homodimeric domain of signal transducing histidine kinase"/>
    <property type="match status" value="1"/>
</dbReference>
<dbReference type="CDD" id="cd00156">
    <property type="entry name" value="REC"/>
    <property type="match status" value="1"/>
</dbReference>
<dbReference type="SMART" id="SM00086">
    <property type="entry name" value="PAC"/>
    <property type="match status" value="1"/>
</dbReference>
<keyword evidence="6" id="KW-0902">Two-component regulatory system</keyword>
<comment type="caution">
    <text evidence="8">Lacks conserved residue(s) required for the propagation of feature annotation.</text>
</comment>
<gene>
    <name evidence="12" type="ORF">FNW02_02010</name>
</gene>
<dbReference type="PRINTS" id="PR00344">
    <property type="entry name" value="BCTRLSENSOR"/>
</dbReference>
<dbReference type="Pfam" id="PF02518">
    <property type="entry name" value="HATPase_c"/>
    <property type="match status" value="1"/>
</dbReference>
<evidence type="ECO:0000259" key="11">
    <source>
        <dbReference type="PROSITE" id="PS50112"/>
    </source>
</evidence>
<dbReference type="RefSeq" id="WP_191755905.1">
    <property type="nucleotide sequence ID" value="NZ_VJXY01000001.1"/>
</dbReference>
<dbReference type="Pfam" id="PF08447">
    <property type="entry name" value="PAS_3"/>
    <property type="match status" value="1"/>
</dbReference>
<keyword evidence="5" id="KW-0418">Kinase</keyword>
<protein>
    <recommendedName>
        <fullName evidence="7">Circadian input-output histidine kinase CikA</fullName>
        <ecNumber evidence="3">2.7.13.3</ecNumber>
    </recommendedName>
</protein>
<dbReference type="InterPro" id="IPR036890">
    <property type="entry name" value="HATPase_C_sf"/>
</dbReference>
<dbReference type="Pfam" id="PF08448">
    <property type="entry name" value="PAS_4"/>
    <property type="match status" value="1"/>
</dbReference>
<dbReference type="PROSITE" id="PS50112">
    <property type="entry name" value="PAS"/>
    <property type="match status" value="2"/>
</dbReference>
<proteinExistence type="inferred from homology"/>
<dbReference type="SMART" id="SM00388">
    <property type="entry name" value="HisKA"/>
    <property type="match status" value="1"/>
</dbReference>
<evidence type="ECO:0000256" key="1">
    <source>
        <dbReference type="ARBA" id="ARBA00000085"/>
    </source>
</evidence>
<evidence type="ECO:0000256" key="8">
    <source>
        <dbReference type="PROSITE-ProRule" id="PRU00169"/>
    </source>
</evidence>
<dbReference type="SMART" id="SM00387">
    <property type="entry name" value="HATPase_c"/>
    <property type="match status" value="1"/>
</dbReference>
<dbReference type="Gene3D" id="1.10.287.130">
    <property type="match status" value="1"/>
</dbReference>
<dbReference type="InterPro" id="IPR001610">
    <property type="entry name" value="PAC"/>
</dbReference>
<dbReference type="EC" id="2.7.13.3" evidence="3"/>
<dbReference type="InterPro" id="IPR013656">
    <property type="entry name" value="PAS_4"/>
</dbReference>
<dbReference type="GO" id="GO:0000155">
    <property type="term" value="F:phosphorelay sensor kinase activity"/>
    <property type="evidence" value="ECO:0007669"/>
    <property type="project" value="InterPro"/>
</dbReference>
<sequence length="889" mass="100423">MSRFRFLLLEDNPLDVEAIQAMLTGSGIDYELLRVNTRADFVTVLETDKFDLILANYALPDFDGIAALEIALNLCPETPFIFVSASLGEELAIEALKLGATDYVLKQRLGRLVPCVQQALHSAQERRDRKRAKAALREEEKYRTLFESLDEGFCICEMLFDKNGKPIDYRFLEVNSVFEKLTGLEQATGKTARELVPNLEADWFEIYGRVVRTGEPVRFENQSIVLNRWFDVNAFCIGAAQSNQFAILFTNISDRKRVEQERERFLAVGSDLQVITGINGYFQWVSPTFERTLGWTVDEMISRPWTDFVHPDDISKSVSEADSLFSNNETFAFENRYRHKDGSYRWFLWNAQSYPQEQVIYGAAVDITERVRVEDDRKRAEQALHQSEEQSRYILESINDGFFALDHDWRFVYVNQAAERLLNYTPGELLGKDFWETFPGLAGSEFEQLHRRVMNERVASSITSFYPDHNRWYDVHSYPAANGITIYFRDITEREKLLQQEQAAREAAEQANRIKDEFLAVLSHELRSPLNPILGWARLLQSGKFDAARQAEALATIERNARLQSQLIEDLLDISRIMQGKLTLIAAHVNLAFVISAAVDTVRLAAQAKNIQLQLDLDTAIAPISGDAARLQQVAWNLLTNAVKFTPNGGQVIVELKQIDRLAQIRVMDTGKGINPQFLPHVFEYFRQEDGSTTRKFGGLGLGLAIVRQIVEMHGGTVRAESRGENQGATFIVQLPAMQQATPIISEPTCTQTDTEAPLDNIQILLVDDDTDTREFQAFLLEQSGAKVTAVSSGLEALQALDQLVPDVLVSDVGMAKMDGYMLMQQIRSRPASQGGTVRAIALTAYAAELDQQKAIQAGFQMHITKPVEPEILVSKIVSLLKYNRPHII</sequence>
<dbReference type="InterPro" id="IPR003594">
    <property type="entry name" value="HATPase_dom"/>
</dbReference>
<dbReference type="CDD" id="cd17580">
    <property type="entry name" value="REC_2_DhkD-like"/>
    <property type="match status" value="1"/>
</dbReference>
<evidence type="ECO:0000259" key="9">
    <source>
        <dbReference type="PROSITE" id="PS50109"/>
    </source>
</evidence>
<dbReference type="Gene3D" id="3.40.50.2300">
    <property type="match status" value="2"/>
</dbReference>
<feature type="domain" description="Response regulatory" evidence="10">
    <location>
        <begin position="5"/>
        <end position="121"/>
    </location>
</feature>
<feature type="modified residue" description="4-aspartylphosphate" evidence="8">
    <location>
        <position position="812"/>
    </location>
</feature>
<dbReference type="FunFam" id="3.30.565.10:FF:000010">
    <property type="entry name" value="Sensor histidine kinase RcsC"/>
    <property type="match status" value="1"/>
</dbReference>
<dbReference type="InterPro" id="IPR011006">
    <property type="entry name" value="CheY-like_superfamily"/>
</dbReference>
<keyword evidence="4 8" id="KW-0597">Phosphoprotein</keyword>
<dbReference type="EMBL" id="VJXY01000001">
    <property type="protein sequence ID" value="MBD6614669.1"/>
    <property type="molecule type" value="Genomic_DNA"/>
</dbReference>
<dbReference type="Pfam" id="PF00512">
    <property type="entry name" value="HisKA"/>
    <property type="match status" value="1"/>
</dbReference>
<feature type="domain" description="Histidine kinase" evidence="9">
    <location>
        <begin position="521"/>
        <end position="739"/>
    </location>
</feature>
<dbReference type="InterPro" id="IPR003661">
    <property type="entry name" value="HisK_dim/P_dom"/>
</dbReference>
<dbReference type="InterPro" id="IPR004358">
    <property type="entry name" value="Sig_transdc_His_kin-like_C"/>
</dbReference>
<dbReference type="InterPro" id="IPR001789">
    <property type="entry name" value="Sig_transdc_resp-reg_receiver"/>
</dbReference>
<evidence type="ECO:0000313" key="12">
    <source>
        <dbReference type="EMBL" id="MBD6614669.1"/>
    </source>
</evidence>
<dbReference type="Gene3D" id="3.30.450.20">
    <property type="entry name" value="PAS domain"/>
    <property type="match status" value="3"/>
</dbReference>
<dbReference type="CDD" id="cd00130">
    <property type="entry name" value="PAS"/>
    <property type="match status" value="2"/>
</dbReference>
<dbReference type="PROSITE" id="PS50110">
    <property type="entry name" value="RESPONSE_REGULATORY"/>
    <property type="match status" value="2"/>
</dbReference>
<dbReference type="InterPro" id="IPR013655">
    <property type="entry name" value="PAS_fold_3"/>
</dbReference>
<dbReference type="AlphaFoldDB" id="A0AA40VNW0"/>
<evidence type="ECO:0000256" key="7">
    <source>
        <dbReference type="ARBA" id="ARBA00074306"/>
    </source>
</evidence>
<feature type="domain" description="PAS" evidence="11">
    <location>
        <begin position="279"/>
        <end position="328"/>
    </location>
</feature>
<dbReference type="PANTHER" id="PTHR43547:SF2">
    <property type="entry name" value="HYBRID SIGNAL TRANSDUCTION HISTIDINE KINASE C"/>
    <property type="match status" value="1"/>
</dbReference>
<keyword evidence="5" id="KW-0808">Transferase</keyword>
<accession>A0AA40VNW0</accession>
<comment type="similarity">
    <text evidence="2">In the N-terminal section; belongs to the phytochrome family.</text>
</comment>
<organism evidence="12 13">
    <name type="scientific">Komarekiella delphini-convector SJRDD-AB1</name>
    <dbReference type="NCBI Taxonomy" id="2593771"/>
    <lineage>
        <taxon>Bacteria</taxon>
        <taxon>Bacillati</taxon>
        <taxon>Cyanobacteriota</taxon>
        <taxon>Cyanophyceae</taxon>
        <taxon>Nostocales</taxon>
        <taxon>Nostocaceae</taxon>
        <taxon>Komarekiella</taxon>
        <taxon>Komarekiella delphini-convector</taxon>
    </lineage>
</organism>
<dbReference type="Pfam" id="PF13188">
    <property type="entry name" value="PAS_8"/>
    <property type="match status" value="1"/>
</dbReference>
<dbReference type="InterPro" id="IPR005467">
    <property type="entry name" value="His_kinase_dom"/>
</dbReference>
<comment type="catalytic activity">
    <reaction evidence="1">
        <text>ATP + protein L-histidine = ADP + protein N-phospho-L-histidine.</text>
        <dbReference type="EC" id="2.7.13.3"/>
    </reaction>
</comment>
<evidence type="ECO:0000256" key="4">
    <source>
        <dbReference type="ARBA" id="ARBA00022553"/>
    </source>
</evidence>
<dbReference type="PANTHER" id="PTHR43547">
    <property type="entry name" value="TWO-COMPONENT HISTIDINE KINASE"/>
    <property type="match status" value="1"/>
</dbReference>
<dbReference type="PROSITE" id="PS50109">
    <property type="entry name" value="HIS_KIN"/>
    <property type="match status" value="1"/>
</dbReference>
<dbReference type="InterPro" id="IPR000014">
    <property type="entry name" value="PAS"/>
</dbReference>
<name>A0AA40VNW0_9NOST</name>
<dbReference type="Gene3D" id="3.30.565.10">
    <property type="entry name" value="Histidine kinase-like ATPase, C-terminal domain"/>
    <property type="match status" value="1"/>
</dbReference>
<feature type="domain" description="Response regulatory" evidence="10">
    <location>
        <begin position="763"/>
        <end position="881"/>
    </location>
</feature>
<dbReference type="SUPFAM" id="SSF55874">
    <property type="entry name" value="ATPase domain of HSP90 chaperone/DNA topoisomerase II/histidine kinase"/>
    <property type="match status" value="1"/>
</dbReference>
<reference evidence="12" key="1">
    <citation type="submission" date="2019-07" db="EMBL/GenBank/DDBJ databases">
        <title>Toxilogical consequences of a new and cryptic species of cyanobacteria (Komarekiella delphini-convector) recovered from the epidermis of a bottlenose dolphin and 1500 ft. in the air.</title>
        <authorList>
            <person name="Brown A.O."/>
            <person name="Dvorak P."/>
            <person name="Villanueva C.D."/>
            <person name="Foss A.J."/>
            <person name="Garvey A.D."/>
            <person name="Gibson Q.A."/>
            <person name="Johansen J.R."/>
            <person name="Casamatta D.A."/>
        </authorList>
    </citation>
    <scope>NUCLEOTIDE SEQUENCE</scope>
    <source>
        <strain evidence="12">SJRDD-AB1</strain>
    </source>
</reference>
<dbReference type="InterPro" id="IPR035965">
    <property type="entry name" value="PAS-like_dom_sf"/>
</dbReference>